<dbReference type="InterPro" id="IPR018764">
    <property type="entry name" value="RskA_C"/>
</dbReference>
<dbReference type="Pfam" id="PF22618">
    <property type="entry name" value="RskA_N"/>
    <property type="match status" value="1"/>
</dbReference>
<feature type="compositionally biased region" description="Basic and acidic residues" evidence="11">
    <location>
        <begin position="116"/>
        <end position="132"/>
    </location>
</feature>
<evidence type="ECO:0000256" key="4">
    <source>
        <dbReference type="ARBA" id="ARBA00022692"/>
    </source>
</evidence>
<evidence type="ECO:0000256" key="6">
    <source>
        <dbReference type="ARBA" id="ARBA00023015"/>
    </source>
</evidence>
<evidence type="ECO:0000256" key="9">
    <source>
        <dbReference type="ARBA" id="ARBA00029829"/>
    </source>
</evidence>
<evidence type="ECO:0000256" key="10">
    <source>
        <dbReference type="ARBA" id="ARBA00030803"/>
    </source>
</evidence>
<feature type="region of interest" description="Disordered" evidence="11">
    <location>
        <begin position="76"/>
        <end position="152"/>
    </location>
</feature>
<evidence type="ECO:0000256" key="8">
    <source>
        <dbReference type="ARBA" id="ARBA00023163"/>
    </source>
</evidence>
<evidence type="ECO:0000259" key="14">
    <source>
        <dbReference type="Pfam" id="PF22618"/>
    </source>
</evidence>
<comment type="subcellular location">
    <subcellularLocation>
        <location evidence="2">Cell membrane</location>
    </subcellularLocation>
    <subcellularLocation>
        <location evidence="1">Membrane</location>
        <topology evidence="1">Single-pass membrane protein</topology>
    </subcellularLocation>
</comment>
<dbReference type="GO" id="GO:0016989">
    <property type="term" value="F:sigma factor antagonist activity"/>
    <property type="evidence" value="ECO:0007669"/>
    <property type="project" value="TreeGrafter"/>
</dbReference>
<feature type="domain" description="Anti-sigma-K factor RskA N-terminal" evidence="14">
    <location>
        <begin position="8"/>
        <end position="47"/>
    </location>
</feature>
<keyword evidence="3" id="KW-1003">Cell membrane</keyword>
<dbReference type="AlphaFoldDB" id="Z9JUL7"/>
<dbReference type="InterPro" id="IPR053877">
    <property type="entry name" value="RskA_N"/>
</dbReference>
<feature type="domain" description="Anti-sigma K factor RskA C-terminal" evidence="13">
    <location>
        <begin position="168"/>
        <end position="318"/>
    </location>
</feature>
<keyword evidence="6" id="KW-0805">Transcription regulation</keyword>
<dbReference type="InterPro" id="IPR041916">
    <property type="entry name" value="Anti_sigma_zinc_sf"/>
</dbReference>
<dbReference type="Pfam" id="PF10099">
    <property type="entry name" value="RskA_C"/>
    <property type="match status" value="1"/>
</dbReference>
<keyword evidence="5 12" id="KW-1133">Transmembrane helix</keyword>
<dbReference type="HOGENOM" id="CLU_075802_1_0_11"/>
<evidence type="ECO:0000256" key="1">
    <source>
        <dbReference type="ARBA" id="ARBA00004167"/>
    </source>
</evidence>
<sequence>MTENRHQLTGAWALDAVDDAERADIEEYLESDPEAAAEARSFRETAAALALSLDPIAPPAGLKDDVLSRIARTRQLPPEDAADAPQAPAARTVPDDAGTPEGRGGAGRGPATGDGVRGDGTRGDSVRSDGGRHRAGPMPESTPRREDRPGQVVPLDRYRASVRRSRWLAVAAVGLLATSIGGAALWTAERSQQRDAEMRIEALESAQAETARQQAVVSTILAADDTASTSVPVDGGGALDLLYSVEDGAMVVTTSGLPALPEGKEYQMWLIEDPQHPESVATMSADDSTLVLTRGMEGVTTLAVSVEPAGGSVSPTPDAIVAQGQL</sequence>
<protein>
    <recommendedName>
        <fullName evidence="10">Regulator of SigK</fullName>
    </recommendedName>
    <alternativeName>
        <fullName evidence="9">Sigma-K anti-sigma factor RskA</fullName>
    </alternativeName>
</protein>
<proteinExistence type="predicted"/>
<dbReference type="eggNOG" id="COG5343">
    <property type="taxonomic scope" value="Bacteria"/>
</dbReference>
<feature type="compositionally biased region" description="Gly residues" evidence="11">
    <location>
        <begin position="101"/>
        <end position="112"/>
    </location>
</feature>
<evidence type="ECO:0000259" key="13">
    <source>
        <dbReference type="Pfam" id="PF10099"/>
    </source>
</evidence>
<dbReference type="STRING" id="396014.BF93_15180"/>
<evidence type="ECO:0000256" key="5">
    <source>
        <dbReference type="ARBA" id="ARBA00022989"/>
    </source>
</evidence>
<dbReference type="GO" id="GO:0006417">
    <property type="term" value="P:regulation of translation"/>
    <property type="evidence" value="ECO:0007669"/>
    <property type="project" value="TreeGrafter"/>
</dbReference>
<keyword evidence="16" id="KW-1185">Reference proteome</keyword>
<evidence type="ECO:0000256" key="3">
    <source>
        <dbReference type="ARBA" id="ARBA00022475"/>
    </source>
</evidence>
<keyword evidence="7 12" id="KW-0472">Membrane</keyword>
<dbReference type="Proteomes" id="UP000023067">
    <property type="component" value="Unassembled WGS sequence"/>
</dbReference>
<feature type="transmembrane region" description="Helical" evidence="12">
    <location>
        <begin position="167"/>
        <end position="188"/>
    </location>
</feature>
<dbReference type="PANTHER" id="PTHR37461">
    <property type="entry name" value="ANTI-SIGMA-K FACTOR RSKA"/>
    <property type="match status" value="1"/>
</dbReference>
<dbReference type="InterPro" id="IPR051474">
    <property type="entry name" value="Anti-sigma-K/W_factor"/>
</dbReference>
<dbReference type="EMBL" id="JDYK01000006">
    <property type="protein sequence ID" value="EWS81728.1"/>
    <property type="molecule type" value="Genomic_DNA"/>
</dbReference>
<organism evidence="15 16">
    <name type="scientific">Brachybacterium phenoliresistens</name>
    <dbReference type="NCBI Taxonomy" id="396014"/>
    <lineage>
        <taxon>Bacteria</taxon>
        <taxon>Bacillati</taxon>
        <taxon>Actinomycetota</taxon>
        <taxon>Actinomycetes</taxon>
        <taxon>Micrococcales</taxon>
        <taxon>Dermabacteraceae</taxon>
        <taxon>Brachybacterium</taxon>
    </lineage>
</organism>
<reference evidence="15 16" key="1">
    <citation type="submission" date="2014-02" db="EMBL/GenBank/DDBJ databases">
        <title>Genome sequence of Brachybacterium phenoliresistens strain W13A50.</title>
        <authorList>
            <person name="Wang X."/>
        </authorList>
    </citation>
    <scope>NUCLEOTIDE SEQUENCE [LARGE SCALE GENOMIC DNA]</scope>
    <source>
        <strain evidence="15 16">W13A50</strain>
    </source>
</reference>
<evidence type="ECO:0000256" key="7">
    <source>
        <dbReference type="ARBA" id="ARBA00023136"/>
    </source>
</evidence>
<evidence type="ECO:0000256" key="2">
    <source>
        <dbReference type="ARBA" id="ARBA00004236"/>
    </source>
</evidence>
<evidence type="ECO:0000256" key="11">
    <source>
        <dbReference type="SAM" id="MobiDB-lite"/>
    </source>
</evidence>
<dbReference type="Gene3D" id="1.10.10.1320">
    <property type="entry name" value="Anti-sigma factor, zinc-finger domain"/>
    <property type="match status" value="1"/>
</dbReference>
<accession>Z9JUL7</accession>
<feature type="compositionally biased region" description="Low complexity" evidence="11">
    <location>
        <begin position="83"/>
        <end position="100"/>
    </location>
</feature>
<keyword evidence="8" id="KW-0804">Transcription</keyword>
<dbReference type="PATRIC" id="fig|396014.3.peg.1381"/>
<evidence type="ECO:0000256" key="12">
    <source>
        <dbReference type="SAM" id="Phobius"/>
    </source>
</evidence>
<dbReference type="OrthoDB" id="153510at2"/>
<dbReference type="RefSeq" id="WP_038371598.1">
    <property type="nucleotide sequence ID" value="NZ_KK069991.1"/>
</dbReference>
<comment type="caution">
    <text evidence="15">The sequence shown here is derived from an EMBL/GenBank/DDBJ whole genome shotgun (WGS) entry which is preliminary data.</text>
</comment>
<gene>
    <name evidence="15" type="ORF">BF93_15180</name>
</gene>
<name>Z9JUL7_9MICO</name>
<dbReference type="GO" id="GO:0005886">
    <property type="term" value="C:plasma membrane"/>
    <property type="evidence" value="ECO:0007669"/>
    <property type="project" value="UniProtKB-SubCell"/>
</dbReference>
<keyword evidence="4 12" id="KW-0812">Transmembrane</keyword>
<dbReference type="PANTHER" id="PTHR37461:SF1">
    <property type="entry name" value="ANTI-SIGMA-K FACTOR RSKA"/>
    <property type="match status" value="1"/>
</dbReference>
<evidence type="ECO:0000313" key="15">
    <source>
        <dbReference type="EMBL" id="EWS81728.1"/>
    </source>
</evidence>
<evidence type="ECO:0000313" key="16">
    <source>
        <dbReference type="Proteomes" id="UP000023067"/>
    </source>
</evidence>